<proteinExistence type="predicted"/>
<dbReference type="Proteomes" id="UP000318626">
    <property type="component" value="Chromosome"/>
</dbReference>
<evidence type="ECO:0000256" key="1">
    <source>
        <dbReference type="SAM" id="SignalP"/>
    </source>
</evidence>
<evidence type="ECO:0000313" key="2">
    <source>
        <dbReference type="EMBL" id="QDU78217.1"/>
    </source>
</evidence>
<keyword evidence="3" id="KW-1185">Reference proteome</keyword>
<feature type="chain" id="PRO_5021866581" evidence="1">
    <location>
        <begin position="23"/>
        <end position="117"/>
    </location>
</feature>
<name>A0A518CG85_9BACT</name>
<protein>
    <submittedName>
        <fullName evidence="2">Uncharacterized protein</fullName>
    </submittedName>
</protein>
<keyword evidence="1" id="KW-0732">Signal</keyword>
<reference evidence="3" key="1">
    <citation type="submission" date="2019-02" db="EMBL/GenBank/DDBJ databases">
        <title>Deep-cultivation of Planctomycetes and their phenomic and genomic characterization uncovers novel biology.</title>
        <authorList>
            <person name="Wiegand S."/>
            <person name="Jogler M."/>
            <person name="Boedeker C."/>
            <person name="Pinto D."/>
            <person name="Vollmers J."/>
            <person name="Rivas-Marin E."/>
            <person name="Kohn T."/>
            <person name="Peeters S.H."/>
            <person name="Heuer A."/>
            <person name="Rast P."/>
            <person name="Oberbeckmann S."/>
            <person name="Bunk B."/>
            <person name="Jeske O."/>
            <person name="Meyerdierks A."/>
            <person name="Storesund J.E."/>
            <person name="Kallscheuer N."/>
            <person name="Luecker S."/>
            <person name="Lage O.M."/>
            <person name="Pohl T."/>
            <person name="Merkel B.J."/>
            <person name="Hornburger P."/>
            <person name="Mueller R.-W."/>
            <person name="Bruemmer F."/>
            <person name="Labrenz M."/>
            <person name="Spormann A.M."/>
            <person name="Op den Camp H."/>
            <person name="Overmann J."/>
            <person name="Amann R."/>
            <person name="Jetten M.S.M."/>
            <person name="Mascher T."/>
            <person name="Medema M.H."/>
            <person name="Devos D.P."/>
            <person name="Kaster A.-K."/>
            <person name="Ovreas L."/>
            <person name="Rohde M."/>
            <person name="Galperin M.Y."/>
            <person name="Jogler C."/>
        </authorList>
    </citation>
    <scope>NUCLEOTIDE SEQUENCE [LARGE SCALE GENOMIC DNA]</scope>
    <source>
        <strain evidence="3">Pan97</strain>
    </source>
</reference>
<dbReference type="KEGG" id="bvo:Pan97_53010"/>
<gene>
    <name evidence="2" type="ORF">Pan97_53010</name>
</gene>
<organism evidence="2 3">
    <name type="scientific">Bremerella volcania</name>
    <dbReference type="NCBI Taxonomy" id="2527984"/>
    <lineage>
        <taxon>Bacteria</taxon>
        <taxon>Pseudomonadati</taxon>
        <taxon>Planctomycetota</taxon>
        <taxon>Planctomycetia</taxon>
        <taxon>Pirellulales</taxon>
        <taxon>Pirellulaceae</taxon>
        <taxon>Bremerella</taxon>
    </lineage>
</organism>
<sequence length="117" mass="13151" precursor="true">MTGRIGFALWLCSLLLPVPLSAEQPERTGRLSGSNSPHDNRVSVMIYRQGQAASALPHWWHDPQRMVLPVKQVVEQVVEQGPLEQKIIKDNHQPPSFQYLGPRGPIIQEEEPLLGLD</sequence>
<feature type="signal peptide" evidence="1">
    <location>
        <begin position="1"/>
        <end position="22"/>
    </location>
</feature>
<dbReference type="RefSeq" id="WP_144977869.1">
    <property type="nucleotide sequence ID" value="NZ_CP036289.1"/>
</dbReference>
<evidence type="ECO:0000313" key="3">
    <source>
        <dbReference type="Proteomes" id="UP000318626"/>
    </source>
</evidence>
<dbReference type="EMBL" id="CP036289">
    <property type="protein sequence ID" value="QDU78217.1"/>
    <property type="molecule type" value="Genomic_DNA"/>
</dbReference>
<dbReference type="AlphaFoldDB" id="A0A518CG85"/>
<accession>A0A518CG85</accession>